<dbReference type="InterPro" id="IPR011545">
    <property type="entry name" value="DEAD/DEAH_box_helicase_dom"/>
</dbReference>
<dbReference type="PROSITE" id="PS51192">
    <property type="entry name" value="HELICASE_ATP_BIND_1"/>
    <property type="match status" value="1"/>
</dbReference>
<evidence type="ECO:0000256" key="4">
    <source>
        <dbReference type="ARBA" id="ARBA00022840"/>
    </source>
</evidence>
<dbReference type="InterPro" id="IPR027417">
    <property type="entry name" value="P-loop_NTPase"/>
</dbReference>
<keyword evidence="3 6" id="KW-0347">Helicase</keyword>
<dbReference type="EMBL" id="CP029463">
    <property type="protein sequence ID" value="AWM14365.1"/>
    <property type="molecule type" value="Genomic_DNA"/>
</dbReference>
<dbReference type="KEGG" id="fse:DI487_11210"/>
<reference evidence="6 7" key="1">
    <citation type="submission" date="2018-05" db="EMBL/GenBank/DDBJ databases">
        <title>Flavobacterium sp. MEBiC07310.</title>
        <authorList>
            <person name="Baek K."/>
        </authorList>
    </citation>
    <scope>NUCLEOTIDE SEQUENCE [LARGE SCALE GENOMIC DNA]</scope>
    <source>
        <strain evidence="6 7">MEBiC07310</strain>
    </source>
</reference>
<sequence>MQLKKINTNLQKALVENGFTEANELQQETFSPIKSGTDLVIQSLKGTGKTTTLVLNIIQKLKEPAEESPRALIMVEDKQKVLEIGELFEKLNKYNKLRIFSTHDKTDIDEDKNEISAGIDVLIGTPNRLNQMFSGAGYNVNKLQIIAFDDLDSMLKSRYDSIILRLLSSMEKGQRLFFCSQITERVETVALNDEEREPLFYEME</sequence>
<dbReference type="SUPFAM" id="SSF52540">
    <property type="entry name" value="P-loop containing nucleoside triphosphate hydrolases"/>
    <property type="match status" value="1"/>
</dbReference>
<keyword evidence="7" id="KW-1185">Reference proteome</keyword>
<evidence type="ECO:0000256" key="3">
    <source>
        <dbReference type="ARBA" id="ARBA00022806"/>
    </source>
</evidence>
<dbReference type="PANTHER" id="PTHR47960">
    <property type="entry name" value="DEAD-BOX ATP-DEPENDENT RNA HELICASE 50"/>
    <property type="match status" value="1"/>
</dbReference>
<protein>
    <submittedName>
        <fullName evidence="6">RNA helicase</fullName>
    </submittedName>
</protein>
<dbReference type="AlphaFoldDB" id="A0A2U8QX57"/>
<dbReference type="InterPro" id="IPR014001">
    <property type="entry name" value="Helicase_ATP-bd"/>
</dbReference>
<dbReference type="GO" id="GO:0016787">
    <property type="term" value="F:hydrolase activity"/>
    <property type="evidence" value="ECO:0007669"/>
    <property type="project" value="UniProtKB-KW"/>
</dbReference>
<dbReference type="GO" id="GO:0003676">
    <property type="term" value="F:nucleic acid binding"/>
    <property type="evidence" value="ECO:0007669"/>
    <property type="project" value="InterPro"/>
</dbReference>
<name>A0A2U8QX57_9FLAO</name>
<evidence type="ECO:0000313" key="6">
    <source>
        <dbReference type="EMBL" id="AWM14365.1"/>
    </source>
</evidence>
<dbReference type="SMART" id="SM00487">
    <property type="entry name" value="DEXDc"/>
    <property type="match status" value="1"/>
</dbReference>
<dbReference type="Gene3D" id="3.40.50.300">
    <property type="entry name" value="P-loop containing nucleotide triphosphate hydrolases"/>
    <property type="match status" value="1"/>
</dbReference>
<feature type="domain" description="Helicase ATP-binding" evidence="5">
    <location>
        <begin position="30"/>
        <end position="189"/>
    </location>
</feature>
<proteinExistence type="predicted"/>
<dbReference type="OrthoDB" id="1118340at2"/>
<evidence type="ECO:0000256" key="1">
    <source>
        <dbReference type="ARBA" id="ARBA00022741"/>
    </source>
</evidence>
<dbReference type="GO" id="GO:0005524">
    <property type="term" value="F:ATP binding"/>
    <property type="evidence" value="ECO:0007669"/>
    <property type="project" value="UniProtKB-KW"/>
</dbReference>
<dbReference type="GO" id="GO:0004386">
    <property type="term" value="F:helicase activity"/>
    <property type="evidence" value="ECO:0007669"/>
    <property type="project" value="UniProtKB-KW"/>
</dbReference>
<keyword evidence="4" id="KW-0067">ATP-binding</keyword>
<dbReference type="Proteomes" id="UP000245429">
    <property type="component" value="Chromosome"/>
</dbReference>
<organism evidence="6 7">
    <name type="scientific">Flavobacterium sediminis</name>
    <dbReference type="NCBI Taxonomy" id="2201181"/>
    <lineage>
        <taxon>Bacteria</taxon>
        <taxon>Pseudomonadati</taxon>
        <taxon>Bacteroidota</taxon>
        <taxon>Flavobacteriia</taxon>
        <taxon>Flavobacteriales</taxon>
        <taxon>Flavobacteriaceae</taxon>
        <taxon>Flavobacterium</taxon>
    </lineage>
</organism>
<evidence type="ECO:0000256" key="2">
    <source>
        <dbReference type="ARBA" id="ARBA00022801"/>
    </source>
</evidence>
<accession>A0A2U8QX57</accession>
<gene>
    <name evidence="6" type="ORF">DI487_11210</name>
</gene>
<dbReference type="Pfam" id="PF00270">
    <property type="entry name" value="DEAD"/>
    <property type="match status" value="1"/>
</dbReference>
<keyword evidence="2" id="KW-0378">Hydrolase</keyword>
<evidence type="ECO:0000259" key="5">
    <source>
        <dbReference type="PROSITE" id="PS51192"/>
    </source>
</evidence>
<evidence type="ECO:0000313" key="7">
    <source>
        <dbReference type="Proteomes" id="UP000245429"/>
    </source>
</evidence>
<keyword evidence="1" id="KW-0547">Nucleotide-binding</keyword>